<protein>
    <submittedName>
        <fullName evidence="4">Gfo/Idh/MocA family oxidoreductase</fullName>
    </submittedName>
</protein>
<proteinExistence type="inferred from homology"/>
<feature type="domain" description="Gfo/Idh/MocA-like oxidoreductase C-terminal" evidence="3">
    <location>
        <begin position="149"/>
        <end position="434"/>
    </location>
</feature>
<feature type="domain" description="Gfo/Idh/MocA-like oxidoreductase N-terminal" evidence="2">
    <location>
        <begin position="8"/>
        <end position="137"/>
    </location>
</feature>
<dbReference type="Gene3D" id="3.40.50.720">
    <property type="entry name" value="NAD(P)-binding Rossmann-like Domain"/>
    <property type="match status" value="1"/>
</dbReference>
<dbReference type="GO" id="GO:0000166">
    <property type="term" value="F:nucleotide binding"/>
    <property type="evidence" value="ECO:0007669"/>
    <property type="project" value="InterPro"/>
</dbReference>
<dbReference type="PANTHER" id="PTHR43377:SF2">
    <property type="entry name" value="BINDING ROSSMANN FOLD OXIDOREDUCTASE, PUTATIVE (AFU_ORTHOLOGUE AFUA_4G00560)-RELATED"/>
    <property type="match status" value="1"/>
</dbReference>
<dbReference type="EMBL" id="CP108222">
    <property type="protein sequence ID" value="WTT23356.1"/>
    <property type="molecule type" value="Genomic_DNA"/>
</dbReference>
<dbReference type="Pfam" id="PF01408">
    <property type="entry name" value="GFO_IDH_MocA"/>
    <property type="match status" value="1"/>
</dbReference>
<dbReference type="InterPro" id="IPR000683">
    <property type="entry name" value="Gfo/Idh/MocA-like_OxRdtase_N"/>
</dbReference>
<evidence type="ECO:0000313" key="4">
    <source>
        <dbReference type="EMBL" id="WTT23356.1"/>
    </source>
</evidence>
<dbReference type="SUPFAM" id="SSF55347">
    <property type="entry name" value="Glyceraldehyde-3-phosphate dehydrogenase-like, C-terminal domain"/>
    <property type="match status" value="1"/>
</dbReference>
<dbReference type="InterPro" id="IPR004104">
    <property type="entry name" value="Gfo/Idh/MocA-like_OxRdtase_C"/>
</dbReference>
<name>A0AAU2AI04_9ACTN</name>
<evidence type="ECO:0000259" key="2">
    <source>
        <dbReference type="Pfam" id="PF01408"/>
    </source>
</evidence>
<accession>A0AAU2AI04</accession>
<gene>
    <name evidence="4" type="ORF">OHA22_04670</name>
</gene>
<dbReference type="SUPFAM" id="SSF51735">
    <property type="entry name" value="NAD(P)-binding Rossmann-fold domains"/>
    <property type="match status" value="1"/>
</dbReference>
<dbReference type="Gene3D" id="3.30.360.10">
    <property type="entry name" value="Dihydrodipicolinate Reductase, domain 2"/>
    <property type="match status" value="1"/>
</dbReference>
<evidence type="ECO:0000256" key="1">
    <source>
        <dbReference type="ARBA" id="ARBA00010928"/>
    </source>
</evidence>
<evidence type="ECO:0000259" key="3">
    <source>
        <dbReference type="Pfam" id="PF02894"/>
    </source>
</evidence>
<sequence>MSDTARRRAAVVGLGARARLFTEALAGPRADRFELAGLCDVNSHRMAVHNGWLADADPGREPVPAYAAEDFDEMLRRERIDLVVVTSVDRTHDDYIVRALEAGCDVVTEKPMTTDADKARRVLDAVGRTGREVRVAFNYRYNPVHSAVRELLAAGEIGEVGSVHFEWLLDLRHGADYFRRWHREKADSGGLMVHKATHHFDLVNWWLGTEPETVYAQGGLFFYGDEAGRRRGLARDYTRAHGSPAAQDDPFAVHLEDSPVLSALYLDAEAEDGYHRDQNVFGPGVTIEDDMAVLVRYASGATLTYHLTAYAPWEGYRIAFNGSEGRLELLVEESTWTRPRVPVSGSGPVLHGAEVADTVGRTELTLRRFWEEPREIKTATGEGGHGGGDARMLQDVFGARVEDPLHRAADAADGARSLVTGLAANRSFETGLPVRTRDLLDL</sequence>
<comment type="similarity">
    <text evidence="1">Belongs to the Gfo/Idh/MocA family.</text>
</comment>
<dbReference type="InterPro" id="IPR051450">
    <property type="entry name" value="Gfo/Idh/MocA_Oxidoreductases"/>
</dbReference>
<dbReference type="Pfam" id="PF02894">
    <property type="entry name" value="GFO_IDH_MocA_C"/>
    <property type="match status" value="1"/>
</dbReference>
<organism evidence="4">
    <name type="scientific">Streptomyces sp. NBC_00093</name>
    <dbReference type="NCBI Taxonomy" id="2975649"/>
    <lineage>
        <taxon>Bacteria</taxon>
        <taxon>Bacillati</taxon>
        <taxon>Actinomycetota</taxon>
        <taxon>Actinomycetes</taxon>
        <taxon>Kitasatosporales</taxon>
        <taxon>Streptomycetaceae</taxon>
        <taxon>Streptomyces</taxon>
    </lineage>
</organism>
<dbReference type="PANTHER" id="PTHR43377">
    <property type="entry name" value="BILIVERDIN REDUCTASE A"/>
    <property type="match status" value="1"/>
</dbReference>
<dbReference type="AlphaFoldDB" id="A0AAU2AI04"/>
<dbReference type="InterPro" id="IPR036291">
    <property type="entry name" value="NAD(P)-bd_dom_sf"/>
</dbReference>
<reference evidence="4" key="1">
    <citation type="submission" date="2022-10" db="EMBL/GenBank/DDBJ databases">
        <title>The complete genomes of actinobacterial strains from the NBC collection.</title>
        <authorList>
            <person name="Joergensen T.S."/>
            <person name="Alvarez Arevalo M."/>
            <person name="Sterndorff E.B."/>
            <person name="Faurdal D."/>
            <person name="Vuksanovic O."/>
            <person name="Mourched A.-S."/>
            <person name="Charusanti P."/>
            <person name="Shaw S."/>
            <person name="Blin K."/>
            <person name="Weber T."/>
        </authorList>
    </citation>
    <scope>NUCLEOTIDE SEQUENCE</scope>
    <source>
        <strain evidence="4">NBC_00093</strain>
    </source>
</reference>